<dbReference type="Gene3D" id="1.10.150.240">
    <property type="entry name" value="Putative phosphatase, domain 2"/>
    <property type="match status" value="1"/>
</dbReference>
<dbReference type="SUPFAM" id="SSF56784">
    <property type="entry name" value="HAD-like"/>
    <property type="match status" value="1"/>
</dbReference>
<keyword evidence="2" id="KW-0378">Hydrolase</keyword>
<gene>
    <name evidence="2" type="ORF">HAP48_043945</name>
</gene>
<keyword evidence="1" id="KW-0007">Acetylation</keyword>
<dbReference type="SFLD" id="SFLDG01129">
    <property type="entry name" value="C1.5:_HAD__Beta-PGM__Phosphata"/>
    <property type="match status" value="1"/>
</dbReference>
<dbReference type="Gene3D" id="3.40.50.1000">
    <property type="entry name" value="HAD superfamily/HAD-like"/>
    <property type="match status" value="1"/>
</dbReference>
<dbReference type="PANTHER" id="PTHR47829">
    <property type="entry name" value="HYDROLASE, PUTATIVE (AFU_ORTHOLOGUE AFUA_1G12880)-RELATED"/>
    <property type="match status" value="1"/>
</dbReference>
<dbReference type="AlphaFoldDB" id="A0A974A6P8"/>
<sequence>MMIEAVIWDFGGVLTTSPFEAFARYESERGLPIDIIRRTNAANHLENAWAKFERAEIDIDAFDELFATESKALGAEVRGKDVLPLLSGDLRPEMVEALKRIKAQFKTGCITNNLPANAIGSRSGRTLYVAEVMALFDHIIESAKIGLRKPDPRIYQMMVETLQVNPKNCIYLDDLGVNLKPAREMGMTTIKVVNSAQAISELEAATGLTLR</sequence>
<dbReference type="SFLD" id="SFLDS00003">
    <property type="entry name" value="Haloacid_Dehalogenase"/>
    <property type="match status" value="1"/>
</dbReference>
<evidence type="ECO:0000313" key="2">
    <source>
        <dbReference type="EMBL" id="NVI49679.1"/>
    </source>
</evidence>
<reference evidence="2" key="1">
    <citation type="submission" date="2020-06" db="EMBL/GenBank/DDBJ databases">
        <title>Whole Genome Sequence of Bradyrhizobium sp. Strain 1S1.</title>
        <authorList>
            <person name="Bromfield E.S.P."/>
            <person name="Cloutier S."/>
        </authorList>
    </citation>
    <scope>NUCLEOTIDE SEQUENCE [LARGE SCALE GENOMIC DNA]</scope>
    <source>
        <strain evidence="2">1S1</strain>
    </source>
</reference>
<dbReference type="EMBL" id="JAAOLE020000001">
    <property type="protein sequence ID" value="NVI49679.1"/>
    <property type="molecule type" value="Genomic_DNA"/>
</dbReference>
<dbReference type="CDD" id="cd02603">
    <property type="entry name" value="HAD_sEH-N_like"/>
    <property type="match status" value="1"/>
</dbReference>
<dbReference type="InterPro" id="IPR011945">
    <property type="entry name" value="HAD-SF_ppase_IA/epoxid_hydro_N"/>
</dbReference>
<comment type="caution">
    <text evidence="2">The sequence shown here is derived from an EMBL/GenBank/DDBJ whole genome shotgun (WGS) entry which is preliminary data.</text>
</comment>
<dbReference type="Pfam" id="PF00702">
    <property type="entry name" value="Hydrolase"/>
    <property type="match status" value="1"/>
</dbReference>
<dbReference type="GO" id="GO:0016787">
    <property type="term" value="F:hydrolase activity"/>
    <property type="evidence" value="ECO:0007669"/>
    <property type="project" value="UniProtKB-KW"/>
</dbReference>
<dbReference type="PRINTS" id="PR00413">
    <property type="entry name" value="HADHALOGNASE"/>
</dbReference>
<dbReference type="InterPro" id="IPR052898">
    <property type="entry name" value="ACAD10-like"/>
</dbReference>
<organism evidence="2">
    <name type="scientific">Bradyrhizobium septentrionale</name>
    <dbReference type="NCBI Taxonomy" id="1404411"/>
    <lineage>
        <taxon>Bacteria</taxon>
        <taxon>Pseudomonadati</taxon>
        <taxon>Pseudomonadota</taxon>
        <taxon>Alphaproteobacteria</taxon>
        <taxon>Hyphomicrobiales</taxon>
        <taxon>Nitrobacteraceae</taxon>
        <taxon>Bradyrhizobium</taxon>
    </lineage>
</organism>
<proteinExistence type="predicted"/>
<dbReference type="NCBIfam" id="TIGR02247">
    <property type="entry name" value="HAD-1A3-hyp"/>
    <property type="match status" value="1"/>
</dbReference>
<dbReference type="NCBIfam" id="TIGR01509">
    <property type="entry name" value="HAD-SF-IA-v3"/>
    <property type="match status" value="1"/>
</dbReference>
<protein>
    <submittedName>
        <fullName evidence="2">HAD-IA family hydrolase</fullName>
    </submittedName>
</protein>
<dbReference type="InterPro" id="IPR023198">
    <property type="entry name" value="PGP-like_dom2"/>
</dbReference>
<accession>A0A974A6P8</accession>
<evidence type="ECO:0000256" key="1">
    <source>
        <dbReference type="ARBA" id="ARBA00022990"/>
    </source>
</evidence>
<dbReference type="PANTHER" id="PTHR47829:SF1">
    <property type="entry name" value="HAD FAMILY PHOSPHATASE"/>
    <property type="match status" value="1"/>
</dbReference>
<dbReference type="InterPro" id="IPR036412">
    <property type="entry name" value="HAD-like_sf"/>
</dbReference>
<dbReference type="InterPro" id="IPR023214">
    <property type="entry name" value="HAD_sf"/>
</dbReference>
<dbReference type="InterPro" id="IPR006439">
    <property type="entry name" value="HAD-SF_hydro_IA"/>
</dbReference>
<name>A0A974A6P8_9BRAD</name>